<dbReference type="PANTHER" id="PTHR30288">
    <property type="entry name" value="FLAGELLAR CAP/ASSEMBLY PROTEIN FLID"/>
    <property type="match status" value="1"/>
</dbReference>
<dbReference type="KEGG" id="cnt:JT31_06790"/>
<dbReference type="InterPro" id="IPR003481">
    <property type="entry name" value="FliD_N"/>
</dbReference>
<comment type="similarity">
    <text evidence="1 7">Belongs to the FliD family.</text>
</comment>
<evidence type="ECO:0000259" key="8">
    <source>
        <dbReference type="Pfam" id="PF02465"/>
    </source>
</evidence>
<dbReference type="GO" id="GO:0071973">
    <property type="term" value="P:bacterial-type flagellum-dependent cell motility"/>
    <property type="evidence" value="ECO:0007669"/>
    <property type="project" value="TreeGrafter"/>
</dbReference>
<keyword evidence="10" id="KW-0966">Cell projection</keyword>
<comment type="subunit">
    <text evidence="2 7">Homopentamer.</text>
</comment>
<dbReference type="AlphaFoldDB" id="A0A089RCN3"/>
<feature type="domain" description="Flagellar hook-associated protein 2 N-terminal" evidence="8">
    <location>
        <begin position="6"/>
        <end position="103"/>
    </location>
</feature>
<proteinExistence type="inferred from homology"/>
<evidence type="ECO:0000256" key="4">
    <source>
        <dbReference type="ARBA" id="ARBA00023054"/>
    </source>
</evidence>
<dbReference type="InterPro" id="IPR010809">
    <property type="entry name" value="FliD_C"/>
</dbReference>
<evidence type="ECO:0000256" key="7">
    <source>
        <dbReference type="RuleBase" id="RU362066"/>
    </source>
</evidence>
<dbReference type="GO" id="GO:0009421">
    <property type="term" value="C:bacterial-type flagellum filament cap"/>
    <property type="evidence" value="ECO:0007669"/>
    <property type="project" value="InterPro"/>
</dbReference>
<dbReference type="GO" id="GO:0005576">
    <property type="term" value="C:extracellular region"/>
    <property type="evidence" value="ECO:0007669"/>
    <property type="project" value="UniProtKB-SubCell"/>
</dbReference>
<dbReference type="Pfam" id="PF07195">
    <property type="entry name" value="FliD_C"/>
    <property type="match status" value="1"/>
</dbReference>
<keyword evidence="11" id="KW-1185">Reference proteome</keyword>
<dbReference type="InterPro" id="IPR040026">
    <property type="entry name" value="FliD"/>
</dbReference>
<evidence type="ECO:0000256" key="1">
    <source>
        <dbReference type="ARBA" id="ARBA00009764"/>
    </source>
</evidence>
<comment type="subcellular location">
    <subcellularLocation>
        <location evidence="7">Secreted</location>
    </subcellularLocation>
    <subcellularLocation>
        <location evidence="7">Bacterial flagellum</location>
    </subcellularLocation>
</comment>
<reference evidence="10 11" key="1">
    <citation type="submission" date="2014-09" db="EMBL/GenBank/DDBJ databases">
        <title>Cedecea neteri SSMD04 Genome Sequencing.</title>
        <authorList>
            <person name="Tan J.-Y."/>
        </authorList>
    </citation>
    <scope>NUCLEOTIDE SEQUENCE [LARGE SCALE GENOMIC DNA]</scope>
    <source>
        <strain evidence="10 11">SSMD04</strain>
    </source>
</reference>
<accession>A0A089RCN3</accession>
<dbReference type="EMBL" id="CP009451">
    <property type="protein sequence ID" value="AIR04325.1"/>
    <property type="molecule type" value="Genomic_DNA"/>
</dbReference>
<evidence type="ECO:0000313" key="10">
    <source>
        <dbReference type="EMBL" id="AIR04325.1"/>
    </source>
</evidence>
<dbReference type="RefSeq" id="WP_038474829.1">
    <property type="nucleotide sequence ID" value="NZ_CP009451.1"/>
</dbReference>
<dbReference type="GO" id="GO:0007155">
    <property type="term" value="P:cell adhesion"/>
    <property type="evidence" value="ECO:0007669"/>
    <property type="project" value="InterPro"/>
</dbReference>
<comment type="function">
    <text evidence="7">Required for morphogenesis and for the elongation of the flagellar filament by facilitating polymerization of the flagellin monomers at the tip of growing filament. Forms a capping structure, which prevents flagellin subunits (transported through the central channel of the flagellum) from leaking out without polymerization at the distal end.</text>
</comment>
<evidence type="ECO:0000256" key="2">
    <source>
        <dbReference type="ARBA" id="ARBA00011255"/>
    </source>
</evidence>
<keyword evidence="4" id="KW-0175">Coiled coil</keyword>
<sequence length="439" mass="47396">MSDLTSLDPQNLATQLAGYDIAAMQTALKKQTSSLTAQKAALTALRTAMSDFRTALTGLNKTDSGMLQNVATTNVEGVATVTAGSKAQKGTYNLFVEQLASAHQIAFDDMTDESIKNATGTMTITINGKSMDVEMDGLESMSDLTKKINTNNDKDAPGVTASLIRTDGKVSLMLSSDESGADNIVELDTSKMDAASAQKFSVSETITSAQNAKFRLGESGKVYESSSNTLDKLIDGVTIELTKAQKTGDEPLRINIGVDNTATKEQMQSFVDAFNTLKTELGKLTNSGSDGKDRGAFAGDAGIASLERDLNNLLRQTFGDKNMTDYGITAGRDGNLSIDSTKLDKALQNDPQGLNDLFNGNNGLIKSMDKSLDKYLNTSNGLLKGRQETLDRQQSEIDTKTDKIQTRYETSYNRYLKQFTQLQSIMTQMNNTMSMFGLA</sequence>
<keyword evidence="10" id="KW-0969">Cilium</keyword>
<keyword evidence="5 7" id="KW-0975">Bacterial flagellum</keyword>
<dbReference type="Pfam" id="PF02465">
    <property type="entry name" value="FliD_N"/>
    <property type="match status" value="1"/>
</dbReference>
<organism evidence="10 11">
    <name type="scientific">Cedecea neteri</name>
    <dbReference type="NCBI Taxonomy" id="158822"/>
    <lineage>
        <taxon>Bacteria</taxon>
        <taxon>Pseudomonadati</taxon>
        <taxon>Pseudomonadota</taxon>
        <taxon>Gammaproteobacteria</taxon>
        <taxon>Enterobacterales</taxon>
        <taxon>Enterobacteriaceae</taxon>
        <taxon>Cedecea</taxon>
    </lineage>
</organism>
<evidence type="ECO:0000313" key="11">
    <source>
        <dbReference type="Proteomes" id="UP000029481"/>
    </source>
</evidence>
<evidence type="ECO:0000259" key="9">
    <source>
        <dbReference type="Pfam" id="PF07195"/>
    </source>
</evidence>
<protein>
    <recommendedName>
        <fullName evidence="3 7">Flagellar hook-associated protein 2</fullName>
        <shortName evidence="7">HAP2</shortName>
    </recommendedName>
    <alternativeName>
        <fullName evidence="7">Flagellar cap protein</fullName>
    </alternativeName>
</protein>
<dbReference type="OrthoDB" id="9810816at2"/>
<name>A0A089RCN3_9ENTR</name>
<evidence type="ECO:0000256" key="5">
    <source>
        <dbReference type="ARBA" id="ARBA00023143"/>
    </source>
</evidence>
<dbReference type="Proteomes" id="UP000029481">
    <property type="component" value="Chromosome"/>
</dbReference>
<gene>
    <name evidence="10" type="ORF">JT31_06790</name>
</gene>
<evidence type="ECO:0000256" key="6">
    <source>
        <dbReference type="ARBA" id="ARBA00025175"/>
    </source>
</evidence>
<comment type="function">
    <text evidence="6">Required for the morphogenesis and for the elongation of the flagellar filament by facilitating polymerization of the flagellin monomers at the tip of growing filament. Forms a capping structure, which prevents flagellin subunits (transported through the central channel of the flagellum) from leaking out without polymerization at the distal end.</text>
</comment>
<keyword evidence="10" id="KW-0282">Flagellum</keyword>
<dbReference type="GO" id="GO:0009424">
    <property type="term" value="C:bacterial-type flagellum hook"/>
    <property type="evidence" value="ECO:0007669"/>
    <property type="project" value="UniProtKB-UniRule"/>
</dbReference>
<evidence type="ECO:0000256" key="3">
    <source>
        <dbReference type="ARBA" id="ARBA00016246"/>
    </source>
</evidence>
<dbReference type="PANTHER" id="PTHR30288:SF0">
    <property type="entry name" value="FLAGELLAR HOOK-ASSOCIATED PROTEIN 2"/>
    <property type="match status" value="1"/>
</dbReference>
<feature type="domain" description="Flagellar hook-associated protein 2 C-terminal" evidence="9">
    <location>
        <begin position="209"/>
        <end position="431"/>
    </location>
</feature>
<keyword evidence="7" id="KW-0964">Secreted</keyword>